<sequence>DEKLRGDDTKYSIPLFCTIDGIQRTIVLDSGDAPLIITVDVNATFEIEDDYGELFGVWSVPQHTSNSAMREFIELSEK</sequence>
<comment type="caution">
    <text evidence="1">The sequence shown here is derived from an EMBL/GenBank/DDBJ whole genome shotgun (WGS) entry which is preliminary data.</text>
</comment>
<name>A0AAN5DFE3_9BILA</name>
<keyword evidence="2" id="KW-1185">Reference proteome</keyword>
<evidence type="ECO:0000313" key="1">
    <source>
        <dbReference type="EMBL" id="GMR61991.1"/>
    </source>
</evidence>
<dbReference type="AlphaFoldDB" id="A0AAN5DFE3"/>
<dbReference type="EMBL" id="BTRK01000006">
    <property type="protein sequence ID" value="GMR61991.1"/>
    <property type="molecule type" value="Genomic_DNA"/>
</dbReference>
<accession>A0AAN5DFE3</accession>
<feature type="non-terminal residue" evidence="1">
    <location>
        <position position="78"/>
    </location>
</feature>
<evidence type="ECO:0000313" key="2">
    <source>
        <dbReference type="Proteomes" id="UP001328107"/>
    </source>
</evidence>
<proteinExistence type="predicted"/>
<dbReference type="Proteomes" id="UP001328107">
    <property type="component" value="Unassembled WGS sequence"/>
</dbReference>
<feature type="non-terminal residue" evidence="1">
    <location>
        <position position="1"/>
    </location>
</feature>
<gene>
    <name evidence="1" type="ORF">PMAYCL1PPCAC_32187</name>
</gene>
<reference evidence="2" key="1">
    <citation type="submission" date="2022-10" db="EMBL/GenBank/DDBJ databases">
        <title>Genome assembly of Pristionchus species.</title>
        <authorList>
            <person name="Yoshida K."/>
            <person name="Sommer R.J."/>
        </authorList>
    </citation>
    <scope>NUCLEOTIDE SEQUENCE [LARGE SCALE GENOMIC DNA]</scope>
    <source>
        <strain evidence="2">RS5460</strain>
    </source>
</reference>
<organism evidence="1 2">
    <name type="scientific">Pristionchus mayeri</name>
    <dbReference type="NCBI Taxonomy" id="1317129"/>
    <lineage>
        <taxon>Eukaryota</taxon>
        <taxon>Metazoa</taxon>
        <taxon>Ecdysozoa</taxon>
        <taxon>Nematoda</taxon>
        <taxon>Chromadorea</taxon>
        <taxon>Rhabditida</taxon>
        <taxon>Rhabditina</taxon>
        <taxon>Diplogasteromorpha</taxon>
        <taxon>Diplogasteroidea</taxon>
        <taxon>Neodiplogasteridae</taxon>
        <taxon>Pristionchus</taxon>
    </lineage>
</organism>
<protein>
    <submittedName>
        <fullName evidence="1">Uncharacterized protein</fullName>
    </submittedName>
</protein>